<sequence length="338" mass="34444">MLTALIATLLGTMTLAAVAQPGDLTEGDDTPDLPLDQPDAASGDIVQAGLWSDQVDGTAQDDWLAGGRSCDTLEGHEGNDTLYGERGRDLLEGGTGNDFLNGNAWHDALDGGAGDDTLLGDTGKDTLLGGEGDDEMSGGEWDDLLIGGAGSDAMTGDGGDDLMYAHVPGPSGDDMTARAFHESLEHVFDHRAEFDALSEQDQQAAAETLFDEMLQRYPGAPAGADGADTLDGGAGDDTLHAGDGDEMIGGAGDDDFVVSDWTAQSGGTGALIDDFGLGDDELIVEYDASTGAAAPEIAVTTFANGDQVVTADGLTVATLLSPAQMLDASDVLVVGVMV</sequence>
<dbReference type="GO" id="GO:0005509">
    <property type="term" value="F:calcium ion binding"/>
    <property type="evidence" value="ECO:0007669"/>
    <property type="project" value="InterPro"/>
</dbReference>
<dbReference type="Proteomes" id="UP000005713">
    <property type="component" value="Unassembled WGS sequence"/>
</dbReference>
<dbReference type="RefSeq" id="WP_005855420.1">
    <property type="nucleotide sequence ID" value="NZ_AAYA01000001.1"/>
</dbReference>
<evidence type="ECO:0000313" key="5">
    <source>
        <dbReference type="EMBL" id="EBA10506.1"/>
    </source>
</evidence>
<protein>
    <submittedName>
        <fullName evidence="5">Beta-lactamase, putative</fullName>
    </submittedName>
</protein>
<evidence type="ECO:0000256" key="2">
    <source>
        <dbReference type="ARBA" id="ARBA00022525"/>
    </source>
</evidence>
<dbReference type="Gene3D" id="2.150.10.10">
    <property type="entry name" value="Serralysin-like metalloprotease, C-terminal"/>
    <property type="match status" value="3"/>
</dbReference>
<comment type="subcellular location">
    <subcellularLocation>
        <location evidence="1">Secreted</location>
    </subcellularLocation>
</comment>
<name>A3JYC0_SAGS3</name>
<evidence type="ECO:0000313" key="6">
    <source>
        <dbReference type="Proteomes" id="UP000005713"/>
    </source>
</evidence>
<dbReference type="GO" id="GO:0005576">
    <property type="term" value="C:extracellular region"/>
    <property type="evidence" value="ECO:0007669"/>
    <property type="project" value="UniProtKB-SubCell"/>
</dbReference>
<evidence type="ECO:0000256" key="4">
    <source>
        <dbReference type="SAM" id="SignalP"/>
    </source>
</evidence>
<dbReference type="AlphaFoldDB" id="A3JYC0"/>
<dbReference type="EMBL" id="AAYA01000001">
    <property type="protein sequence ID" value="EBA10506.1"/>
    <property type="molecule type" value="Genomic_DNA"/>
</dbReference>
<dbReference type="InterPro" id="IPR050557">
    <property type="entry name" value="RTX_toxin/Mannuronan_C5-epim"/>
</dbReference>
<dbReference type="eggNOG" id="COG2931">
    <property type="taxonomic scope" value="Bacteria"/>
</dbReference>
<evidence type="ECO:0000256" key="3">
    <source>
        <dbReference type="SAM" id="MobiDB-lite"/>
    </source>
</evidence>
<organism evidence="5 6">
    <name type="scientific">Sagittula stellata (strain ATCC 700073 / DSM 11524 / E-37)</name>
    <dbReference type="NCBI Taxonomy" id="388399"/>
    <lineage>
        <taxon>Bacteria</taxon>
        <taxon>Pseudomonadati</taxon>
        <taxon>Pseudomonadota</taxon>
        <taxon>Alphaproteobacteria</taxon>
        <taxon>Rhodobacterales</taxon>
        <taxon>Roseobacteraceae</taxon>
        <taxon>Sagittula</taxon>
    </lineage>
</organism>
<feature type="compositionally biased region" description="Low complexity" evidence="3">
    <location>
        <begin position="220"/>
        <end position="231"/>
    </location>
</feature>
<dbReference type="PANTHER" id="PTHR38340:SF1">
    <property type="entry name" value="S-LAYER PROTEIN"/>
    <property type="match status" value="1"/>
</dbReference>
<dbReference type="InterPro" id="IPR018511">
    <property type="entry name" value="Hemolysin-typ_Ca-bd_CS"/>
</dbReference>
<accession>A3JYC0</accession>
<dbReference type="OrthoDB" id="7801966at2"/>
<evidence type="ECO:0000256" key="1">
    <source>
        <dbReference type="ARBA" id="ARBA00004613"/>
    </source>
</evidence>
<keyword evidence="4" id="KW-0732">Signal</keyword>
<reference evidence="5 6" key="1">
    <citation type="submission" date="2006-06" db="EMBL/GenBank/DDBJ databases">
        <authorList>
            <person name="Moran M.A."/>
            <person name="Ferriera S."/>
            <person name="Johnson J."/>
            <person name="Kravitz S."/>
            <person name="Beeson K."/>
            <person name="Sutton G."/>
            <person name="Rogers Y.-H."/>
            <person name="Friedman R."/>
            <person name="Frazier M."/>
            <person name="Venter J.C."/>
        </authorList>
    </citation>
    <scope>NUCLEOTIDE SEQUENCE [LARGE SCALE GENOMIC DNA]</scope>
    <source>
        <strain evidence="5 6">E-37</strain>
    </source>
</reference>
<dbReference type="InterPro" id="IPR011049">
    <property type="entry name" value="Serralysin-like_metalloprot_C"/>
</dbReference>
<comment type="caution">
    <text evidence="5">The sequence shown here is derived from an EMBL/GenBank/DDBJ whole genome shotgun (WGS) entry which is preliminary data.</text>
</comment>
<keyword evidence="6" id="KW-1185">Reference proteome</keyword>
<feature type="region of interest" description="Disordered" evidence="3">
    <location>
        <begin position="220"/>
        <end position="246"/>
    </location>
</feature>
<feature type="chain" id="PRO_5002654714" evidence="4">
    <location>
        <begin position="20"/>
        <end position="338"/>
    </location>
</feature>
<dbReference type="PANTHER" id="PTHR38340">
    <property type="entry name" value="S-LAYER PROTEIN"/>
    <property type="match status" value="1"/>
</dbReference>
<dbReference type="SUPFAM" id="SSF51120">
    <property type="entry name" value="beta-Roll"/>
    <property type="match status" value="2"/>
</dbReference>
<dbReference type="Pfam" id="PF00353">
    <property type="entry name" value="HemolysinCabind"/>
    <property type="match status" value="3"/>
</dbReference>
<dbReference type="InterPro" id="IPR001343">
    <property type="entry name" value="Hemolysn_Ca-bd"/>
</dbReference>
<feature type="region of interest" description="Disordered" evidence="3">
    <location>
        <begin position="22"/>
        <end position="41"/>
    </location>
</feature>
<feature type="signal peptide" evidence="4">
    <location>
        <begin position="1"/>
        <end position="19"/>
    </location>
</feature>
<gene>
    <name evidence="5" type="ORF">SSE37_20912</name>
</gene>
<keyword evidence="2" id="KW-0964">Secreted</keyword>
<dbReference type="PROSITE" id="PS00330">
    <property type="entry name" value="HEMOLYSIN_CALCIUM"/>
    <property type="match status" value="2"/>
</dbReference>
<proteinExistence type="predicted"/>
<dbReference type="PRINTS" id="PR00313">
    <property type="entry name" value="CABNDNGRPT"/>
</dbReference>